<feature type="binding site" evidence="10">
    <location>
        <position position="76"/>
    </location>
    <ligand>
        <name>substrate</name>
    </ligand>
</feature>
<evidence type="ECO:0000256" key="2">
    <source>
        <dbReference type="ARBA" id="ARBA00001936"/>
    </source>
</evidence>
<comment type="pathway">
    <text evidence="10">Carbohydrate degradation.</text>
</comment>
<name>A0ABR9ZKT3_9CORY</name>
<dbReference type="PIRSF" id="PIRSF001461">
    <property type="entry name" value="RPE"/>
    <property type="match status" value="1"/>
</dbReference>
<evidence type="ECO:0000256" key="11">
    <source>
        <dbReference type="PIRNR" id="PIRNR001461"/>
    </source>
</evidence>
<evidence type="ECO:0000256" key="1">
    <source>
        <dbReference type="ARBA" id="ARBA00001782"/>
    </source>
</evidence>
<evidence type="ECO:0000313" key="12">
    <source>
        <dbReference type="EMBL" id="MBF4553568.1"/>
    </source>
</evidence>
<evidence type="ECO:0000256" key="3">
    <source>
        <dbReference type="ARBA" id="ARBA00001941"/>
    </source>
</evidence>
<dbReference type="EC" id="5.1.3.1" evidence="7 10"/>
<evidence type="ECO:0000256" key="6">
    <source>
        <dbReference type="ARBA" id="ARBA00009541"/>
    </source>
</evidence>
<comment type="cofactor">
    <cofactor evidence="4">
        <name>Zn(2+)</name>
        <dbReference type="ChEBI" id="CHEBI:29105"/>
    </cofactor>
</comment>
<feature type="binding site" evidence="10">
    <location>
        <position position="20"/>
    </location>
    <ligand>
        <name>substrate</name>
    </ligand>
</feature>
<evidence type="ECO:0000256" key="8">
    <source>
        <dbReference type="ARBA" id="ARBA00022723"/>
    </source>
</evidence>
<evidence type="ECO:0000256" key="7">
    <source>
        <dbReference type="ARBA" id="ARBA00013188"/>
    </source>
</evidence>
<dbReference type="InterPro" id="IPR013785">
    <property type="entry name" value="Aldolase_TIM"/>
</dbReference>
<comment type="cofactor">
    <cofactor evidence="5">
        <name>Fe(2+)</name>
        <dbReference type="ChEBI" id="CHEBI:29033"/>
    </cofactor>
</comment>
<feature type="binding site" evidence="10">
    <location>
        <begin position="209"/>
        <end position="210"/>
    </location>
    <ligand>
        <name>substrate</name>
    </ligand>
</feature>
<evidence type="ECO:0000256" key="9">
    <source>
        <dbReference type="ARBA" id="ARBA00023235"/>
    </source>
</evidence>
<dbReference type="Gene3D" id="3.20.20.70">
    <property type="entry name" value="Aldolase class I"/>
    <property type="match status" value="1"/>
</dbReference>
<dbReference type="SUPFAM" id="SSF51366">
    <property type="entry name" value="Ribulose-phoshate binding barrel"/>
    <property type="match status" value="1"/>
</dbReference>
<keyword evidence="10 11" id="KW-0119">Carbohydrate metabolism</keyword>
<feature type="active site" description="Proton acceptor" evidence="10">
    <location>
        <position position="45"/>
    </location>
</feature>
<keyword evidence="13" id="KW-1185">Reference proteome</keyword>
<feature type="binding site" evidence="10">
    <location>
        <begin position="187"/>
        <end position="189"/>
    </location>
    <ligand>
        <name>substrate</name>
    </ligand>
</feature>
<dbReference type="Pfam" id="PF00834">
    <property type="entry name" value="Ribul_P_3_epim"/>
    <property type="match status" value="1"/>
</dbReference>
<dbReference type="PROSITE" id="PS01086">
    <property type="entry name" value="RIBUL_P_3_EPIMER_2"/>
    <property type="match status" value="1"/>
</dbReference>
<feature type="binding site" evidence="10">
    <location>
        <position position="43"/>
    </location>
    <ligand>
        <name>a divalent metal cation</name>
        <dbReference type="ChEBI" id="CHEBI:60240"/>
    </ligand>
</feature>
<dbReference type="InterPro" id="IPR026019">
    <property type="entry name" value="Ribul_P_3_epim"/>
</dbReference>
<comment type="cofactor">
    <cofactor evidence="10">
        <name>a divalent metal cation</name>
        <dbReference type="ChEBI" id="CHEBI:60240"/>
    </cofactor>
    <text evidence="10">Binds 1 divalent metal cation per subunit.</text>
</comment>
<reference evidence="12 13" key="1">
    <citation type="submission" date="2020-10" db="EMBL/GenBank/DDBJ databases">
        <title>Novel species in genus Corynebacterium.</title>
        <authorList>
            <person name="Zhang G."/>
        </authorList>
    </citation>
    <scope>NUCLEOTIDE SEQUENCE [LARGE SCALE GENOMIC DNA]</scope>
    <source>
        <strain evidence="12 13">DSM 45110</strain>
    </source>
</reference>
<evidence type="ECO:0000256" key="10">
    <source>
        <dbReference type="HAMAP-Rule" id="MF_02227"/>
    </source>
</evidence>
<keyword evidence="8 10" id="KW-0479">Metal-binding</keyword>
<feature type="binding site" evidence="10">
    <location>
        <position position="76"/>
    </location>
    <ligand>
        <name>a divalent metal cation</name>
        <dbReference type="ChEBI" id="CHEBI:60240"/>
    </ligand>
</feature>
<evidence type="ECO:0000256" key="4">
    <source>
        <dbReference type="ARBA" id="ARBA00001947"/>
    </source>
</evidence>
<feature type="binding site" evidence="10">
    <location>
        <position position="187"/>
    </location>
    <ligand>
        <name>a divalent metal cation</name>
        <dbReference type="ChEBI" id="CHEBI:60240"/>
    </ligand>
</feature>
<organism evidence="12 13">
    <name type="scientific">Corynebacterium suicordis DSM 45110</name>
    <dbReference type="NCBI Taxonomy" id="1121369"/>
    <lineage>
        <taxon>Bacteria</taxon>
        <taxon>Bacillati</taxon>
        <taxon>Actinomycetota</taxon>
        <taxon>Actinomycetes</taxon>
        <taxon>Mycobacteriales</taxon>
        <taxon>Corynebacteriaceae</taxon>
        <taxon>Corynebacterium</taxon>
    </lineage>
</organism>
<comment type="caution">
    <text evidence="12">The sequence shown here is derived from an EMBL/GenBank/DDBJ whole genome shotgun (WGS) entry which is preliminary data.</text>
</comment>
<protein>
    <recommendedName>
        <fullName evidence="7 10">Ribulose-phosphate 3-epimerase</fullName>
        <ecNumber evidence="7 10">5.1.3.1</ecNumber>
    </recommendedName>
</protein>
<comment type="function">
    <text evidence="10">Catalyzes the reversible epimerization of D-ribulose 5-phosphate to D-xylulose 5-phosphate.</text>
</comment>
<dbReference type="CDD" id="cd00429">
    <property type="entry name" value="RPE"/>
    <property type="match status" value="1"/>
</dbReference>
<dbReference type="Proteomes" id="UP000635902">
    <property type="component" value="Unassembled WGS sequence"/>
</dbReference>
<dbReference type="NCBIfam" id="NF004076">
    <property type="entry name" value="PRK05581.1-4"/>
    <property type="match status" value="1"/>
</dbReference>
<dbReference type="PANTHER" id="PTHR11749">
    <property type="entry name" value="RIBULOSE-5-PHOSPHATE-3-EPIMERASE"/>
    <property type="match status" value="1"/>
</dbReference>
<sequence length="243" mass="25992">MSDNASLSPTPSTRTLIAPSILAADFSCLAQEISKVENADWLHIDVMDGHFVPNLSFGLPVAKSLLPHTDKHLDVHLMIEDPARWAPDYAEDFDSVTFHLEAVDGMDEAITLAGELRERGTMAGISIKPNTSVEPLLDYLAHFDIILVMSVEPGFGGQKFMPEVLDKVRALRARIDADNLDTLVEIDGGIGIESTGPSAAAGVDVYVAGSSVFGHASPSSQVDALREAAHAGMRADAQSDQRS</sequence>
<dbReference type="InterPro" id="IPR011060">
    <property type="entry name" value="RibuloseP-bd_barrel"/>
</dbReference>
<dbReference type="InterPro" id="IPR000056">
    <property type="entry name" value="Ribul_P_3_epim-like"/>
</dbReference>
<dbReference type="GO" id="GO:0004750">
    <property type="term" value="F:D-ribulose-phosphate 3-epimerase activity"/>
    <property type="evidence" value="ECO:0007669"/>
    <property type="project" value="UniProtKB-EC"/>
</dbReference>
<dbReference type="RefSeq" id="WP_194556356.1">
    <property type="nucleotide sequence ID" value="NZ_JADKMY010000001.1"/>
</dbReference>
<evidence type="ECO:0000256" key="5">
    <source>
        <dbReference type="ARBA" id="ARBA00001954"/>
    </source>
</evidence>
<comment type="similarity">
    <text evidence="6 10 11">Belongs to the ribulose-phosphate 3-epimerase family.</text>
</comment>
<accession>A0ABR9ZKT3</accession>
<dbReference type="NCBIfam" id="TIGR01163">
    <property type="entry name" value="rpe"/>
    <property type="match status" value="1"/>
</dbReference>
<feature type="binding site" evidence="10">
    <location>
        <position position="45"/>
    </location>
    <ligand>
        <name>a divalent metal cation</name>
        <dbReference type="ChEBI" id="CHEBI:60240"/>
    </ligand>
</feature>
<comment type="cofactor">
    <cofactor evidence="2">
        <name>Mn(2+)</name>
        <dbReference type="ChEBI" id="CHEBI:29035"/>
    </cofactor>
</comment>
<keyword evidence="9 10" id="KW-0413">Isomerase</keyword>
<dbReference type="HAMAP" id="MF_02227">
    <property type="entry name" value="RPE"/>
    <property type="match status" value="1"/>
</dbReference>
<evidence type="ECO:0000313" key="13">
    <source>
        <dbReference type="Proteomes" id="UP000635902"/>
    </source>
</evidence>
<dbReference type="PROSITE" id="PS01085">
    <property type="entry name" value="RIBUL_P_3_EPIMER_1"/>
    <property type="match status" value="1"/>
</dbReference>
<feature type="binding site" evidence="10">
    <location>
        <begin position="154"/>
        <end position="157"/>
    </location>
    <ligand>
        <name>substrate</name>
    </ligand>
</feature>
<feature type="active site" description="Proton donor" evidence="10">
    <location>
        <position position="187"/>
    </location>
</feature>
<comment type="catalytic activity">
    <reaction evidence="1 10 11">
        <text>D-ribulose 5-phosphate = D-xylulose 5-phosphate</text>
        <dbReference type="Rhea" id="RHEA:13677"/>
        <dbReference type="ChEBI" id="CHEBI:57737"/>
        <dbReference type="ChEBI" id="CHEBI:58121"/>
        <dbReference type="EC" id="5.1.3.1"/>
    </reaction>
</comment>
<proteinExistence type="inferred from homology"/>
<dbReference type="EMBL" id="JADKMY010000001">
    <property type="protein sequence ID" value="MBF4553568.1"/>
    <property type="molecule type" value="Genomic_DNA"/>
</dbReference>
<gene>
    <name evidence="10 12" type="primary">rpe</name>
    <name evidence="12" type="ORF">IRY30_05670</name>
</gene>
<comment type="cofactor">
    <cofactor evidence="3">
        <name>Co(2+)</name>
        <dbReference type="ChEBI" id="CHEBI:48828"/>
    </cofactor>
</comment>